<keyword evidence="8 11" id="KW-0040">ANK repeat</keyword>
<feature type="transmembrane region" description="Helical" evidence="12">
    <location>
        <begin position="392"/>
        <end position="410"/>
    </location>
</feature>
<dbReference type="Gene3D" id="1.25.40.20">
    <property type="entry name" value="Ankyrin repeat-containing domain"/>
    <property type="match status" value="1"/>
</dbReference>
<dbReference type="Ensembl" id="ENSLLET00000027507.1">
    <property type="protein sequence ID" value="ENSLLEP00000026488.1"/>
    <property type="gene ID" value="ENSLLEG00000016482.1"/>
</dbReference>
<evidence type="ECO:0000256" key="9">
    <source>
        <dbReference type="ARBA" id="ARBA00023136"/>
    </source>
</evidence>
<dbReference type="PROSITE" id="PS50088">
    <property type="entry name" value="ANK_REPEAT"/>
    <property type="match status" value="3"/>
</dbReference>
<comment type="similarity">
    <text evidence="3">Belongs to the DHHC palmitoyltransferase family. AKR/ZDHHC17 subfamily.</text>
</comment>
<protein>
    <recommendedName>
        <fullName evidence="12">Palmitoyltransferase</fullName>
        <ecNumber evidence="12">2.3.1.225</ecNumber>
    </recommendedName>
</protein>
<dbReference type="GO" id="GO:0030659">
    <property type="term" value="C:cytoplasmic vesicle membrane"/>
    <property type="evidence" value="ECO:0007669"/>
    <property type="project" value="UniProtKB-SubCell"/>
</dbReference>
<dbReference type="InterPro" id="IPR036770">
    <property type="entry name" value="Ankyrin_rpt-contain_sf"/>
</dbReference>
<keyword evidence="4 12" id="KW-0812">Transmembrane</keyword>
<keyword evidence="12" id="KW-0012">Acyltransferase</keyword>
<dbReference type="GO" id="GO:0019706">
    <property type="term" value="F:protein-cysteine S-palmitoyltransferase activity"/>
    <property type="evidence" value="ECO:0007669"/>
    <property type="project" value="UniProtKB-EC"/>
</dbReference>
<organism evidence="15 16">
    <name type="scientific">Leptobrachium leishanense</name>
    <name type="common">Leishan spiny toad</name>
    <dbReference type="NCBI Taxonomy" id="445787"/>
    <lineage>
        <taxon>Eukaryota</taxon>
        <taxon>Metazoa</taxon>
        <taxon>Chordata</taxon>
        <taxon>Craniata</taxon>
        <taxon>Vertebrata</taxon>
        <taxon>Euteleostomi</taxon>
        <taxon>Amphibia</taxon>
        <taxon>Batrachia</taxon>
        <taxon>Anura</taxon>
        <taxon>Pelobatoidea</taxon>
        <taxon>Megophryidae</taxon>
        <taxon>Leptobrachium</taxon>
    </lineage>
</organism>
<keyword evidence="16" id="KW-1185">Reference proteome</keyword>
<comment type="subcellular location">
    <subcellularLocation>
        <location evidence="1">Cytoplasmic vesicle membrane</location>
        <topology evidence="1">Multi-pass membrane protein</topology>
    </subcellularLocation>
    <subcellularLocation>
        <location evidence="2">Golgi apparatus membrane</location>
        <topology evidence="2">Multi-pass membrane protein</topology>
    </subcellularLocation>
</comment>
<evidence type="ECO:0000256" key="1">
    <source>
        <dbReference type="ARBA" id="ARBA00004439"/>
    </source>
</evidence>
<dbReference type="Proteomes" id="UP000694569">
    <property type="component" value="Unplaced"/>
</dbReference>
<keyword evidence="5" id="KW-0677">Repeat</keyword>
<keyword evidence="9 12" id="KW-0472">Membrane</keyword>
<evidence type="ECO:0000256" key="3">
    <source>
        <dbReference type="ARBA" id="ARBA00010104"/>
    </source>
</evidence>
<evidence type="ECO:0000256" key="6">
    <source>
        <dbReference type="ARBA" id="ARBA00022989"/>
    </source>
</evidence>
<evidence type="ECO:0000256" key="2">
    <source>
        <dbReference type="ARBA" id="ARBA00004653"/>
    </source>
</evidence>
<dbReference type="GO" id="GO:0030510">
    <property type="term" value="P:regulation of BMP signaling pathway"/>
    <property type="evidence" value="ECO:0007669"/>
    <property type="project" value="Ensembl"/>
</dbReference>
<feature type="domain" description="Palmitoyltransferase DHHC" evidence="14">
    <location>
        <begin position="443"/>
        <end position="575"/>
    </location>
</feature>
<dbReference type="OrthoDB" id="6781668at2759"/>
<evidence type="ECO:0000256" key="5">
    <source>
        <dbReference type="ARBA" id="ARBA00022737"/>
    </source>
</evidence>
<dbReference type="GO" id="GO:0030509">
    <property type="term" value="P:BMP signaling pathway"/>
    <property type="evidence" value="ECO:0007669"/>
    <property type="project" value="Ensembl"/>
</dbReference>
<feature type="repeat" description="ANK" evidence="11">
    <location>
        <begin position="143"/>
        <end position="175"/>
    </location>
</feature>
<reference evidence="15" key="1">
    <citation type="submission" date="2025-08" db="UniProtKB">
        <authorList>
            <consortium name="Ensembl"/>
        </authorList>
    </citation>
    <scope>IDENTIFICATION</scope>
</reference>
<comment type="catalytic activity">
    <reaction evidence="12">
        <text>L-cysteinyl-[protein] + hexadecanoyl-CoA = S-hexadecanoyl-L-cysteinyl-[protein] + CoA</text>
        <dbReference type="Rhea" id="RHEA:36683"/>
        <dbReference type="Rhea" id="RHEA-COMP:10131"/>
        <dbReference type="Rhea" id="RHEA-COMP:11032"/>
        <dbReference type="ChEBI" id="CHEBI:29950"/>
        <dbReference type="ChEBI" id="CHEBI:57287"/>
        <dbReference type="ChEBI" id="CHEBI:57379"/>
        <dbReference type="ChEBI" id="CHEBI:74151"/>
        <dbReference type="EC" id="2.3.1.225"/>
    </reaction>
</comment>
<keyword evidence="6 12" id="KW-1133">Transmembrane helix</keyword>
<dbReference type="SMART" id="SM00248">
    <property type="entry name" value="ANK"/>
    <property type="match status" value="5"/>
</dbReference>
<evidence type="ECO:0000259" key="14">
    <source>
        <dbReference type="Pfam" id="PF01529"/>
    </source>
</evidence>
<feature type="repeat" description="ANK" evidence="11">
    <location>
        <begin position="239"/>
        <end position="271"/>
    </location>
</feature>
<dbReference type="Pfam" id="PF01529">
    <property type="entry name" value="DHHC"/>
    <property type="match status" value="1"/>
</dbReference>
<dbReference type="GO" id="GO:0007501">
    <property type="term" value="P:mesodermal cell fate specification"/>
    <property type="evidence" value="ECO:0007669"/>
    <property type="project" value="Ensembl"/>
</dbReference>
<dbReference type="GeneTree" id="ENSGT00530000063074"/>
<dbReference type="Pfam" id="PF12796">
    <property type="entry name" value="Ank_2"/>
    <property type="match status" value="2"/>
</dbReference>
<dbReference type="PANTHER" id="PTHR24161:SF16">
    <property type="entry name" value="PALMITOYLTRANSFERASE ZDHHC13"/>
    <property type="match status" value="1"/>
</dbReference>
<evidence type="ECO:0000313" key="16">
    <source>
        <dbReference type="Proteomes" id="UP000694569"/>
    </source>
</evidence>
<keyword evidence="10" id="KW-0968">Cytoplasmic vesicle</keyword>
<dbReference type="PANTHER" id="PTHR24161">
    <property type="entry name" value="ANK_REP_REGION DOMAIN-CONTAINING PROTEIN-RELATED"/>
    <property type="match status" value="1"/>
</dbReference>
<keyword evidence="12" id="KW-0808">Transferase</keyword>
<accession>A0A8C5PRS2</accession>
<dbReference type="InterPro" id="IPR001594">
    <property type="entry name" value="Palmitoyltrfase_DHHC"/>
</dbReference>
<dbReference type="SUPFAM" id="SSF48403">
    <property type="entry name" value="Ankyrin repeat"/>
    <property type="match status" value="1"/>
</dbReference>
<feature type="transmembrane region" description="Helical" evidence="12">
    <location>
        <begin position="488"/>
        <end position="512"/>
    </location>
</feature>
<evidence type="ECO:0000256" key="4">
    <source>
        <dbReference type="ARBA" id="ARBA00022692"/>
    </source>
</evidence>
<dbReference type="PROSITE" id="PS50216">
    <property type="entry name" value="DHHC"/>
    <property type="match status" value="1"/>
</dbReference>
<evidence type="ECO:0000256" key="8">
    <source>
        <dbReference type="ARBA" id="ARBA00023043"/>
    </source>
</evidence>
<dbReference type="GO" id="GO:0000139">
    <property type="term" value="C:Golgi membrane"/>
    <property type="evidence" value="ECO:0007669"/>
    <property type="project" value="UniProtKB-SubCell"/>
</dbReference>
<dbReference type="InterPro" id="IPR002110">
    <property type="entry name" value="Ankyrin_rpt"/>
</dbReference>
<dbReference type="GO" id="GO:0042665">
    <property type="term" value="P:regulation of ectodermal cell fate specification"/>
    <property type="evidence" value="ECO:0007669"/>
    <property type="project" value="Ensembl"/>
</dbReference>
<comment type="domain">
    <text evidence="12">The DHHC domain is required for palmitoyltransferase activity.</text>
</comment>
<evidence type="ECO:0000256" key="10">
    <source>
        <dbReference type="ARBA" id="ARBA00023329"/>
    </source>
</evidence>
<sequence>MKVIGGGGWGSRVWTLCCFPGAGLLDFQLFIFPLSVAQCKMTHGHGHSHAHGHHPVPLGSTKAENEAARQPEDEDYSSWDIVKATQHGLLERCRELVEAGYDVRQPDSENVTLLHWAAINNRPELVRYFISKGAVIDQFGGTLNSTSLHWAVRQGHLQMVILLLKCGADPTLVDGEGYGCIHLAVLFQHFPIIAYLRIDSPDVTGMTPLMLAAHRIIGMEPTSFLLKLNPSIHAVDKLERNTALHWAVKSGNVNAADLLLEAGASLDALNDKGETPLDTARQSGNRLLIHILAGETQAKSVRSNRLLKALQKYEISLIVLVTALLWVGRKIAILDLNQDFLALKGMLLAPGHRGFRSSSPGAFCKVYLPAIFFISSLFWAFMTWFICFLPNILFFIPFILSMFFLIYFFYKTWRSDPGFIKTSEEESKQTIISLAEAGCLDPRMFCTSCLVKKPLRAMHCHTCNSCVARYDQHCIWIGQCIGVGNHCYFLLFLGSLLAVGHLMIIATSLYWAEHCGANLRNDGLWIFLGEVVVCSPWILYIFIIICSFTTWSSLMLTVQVFQIAFLGLTTQERVSLQTQTRHGQNRPSLRRTPYNRGCVHNLADFLHCRCFGLIRFNPIDWTRQYHGSLNPAMNRNMHSV</sequence>
<feature type="repeat" description="ANK" evidence="11">
    <location>
        <begin position="109"/>
        <end position="141"/>
    </location>
</feature>
<gene>
    <name evidence="15" type="primary">ZDHHC13</name>
</gene>
<evidence type="ECO:0000313" key="15">
    <source>
        <dbReference type="Ensembl" id="ENSLLEP00000026488.1"/>
    </source>
</evidence>
<dbReference type="AlphaFoldDB" id="A0A8C5PRS2"/>
<feature type="transmembrane region" description="Helical" evidence="12">
    <location>
        <begin position="366"/>
        <end position="386"/>
    </location>
</feature>
<evidence type="ECO:0000256" key="11">
    <source>
        <dbReference type="PROSITE-ProRule" id="PRU00023"/>
    </source>
</evidence>
<proteinExistence type="inferred from homology"/>
<evidence type="ECO:0000256" key="13">
    <source>
        <dbReference type="SAM" id="MobiDB-lite"/>
    </source>
</evidence>
<evidence type="ECO:0000256" key="12">
    <source>
        <dbReference type="RuleBase" id="RU079119"/>
    </source>
</evidence>
<dbReference type="PROSITE" id="PS50297">
    <property type="entry name" value="ANK_REP_REGION"/>
    <property type="match status" value="3"/>
</dbReference>
<feature type="region of interest" description="Disordered" evidence="13">
    <location>
        <begin position="46"/>
        <end position="74"/>
    </location>
</feature>
<reference evidence="15" key="2">
    <citation type="submission" date="2025-09" db="UniProtKB">
        <authorList>
            <consortium name="Ensembl"/>
        </authorList>
    </citation>
    <scope>IDENTIFICATION</scope>
</reference>
<evidence type="ECO:0000256" key="7">
    <source>
        <dbReference type="ARBA" id="ARBA00023034"/>
    </source>
</evidence>
<keyword evidence="7" id="KW-0333">Golgi apparatus</keyword>
<name>A0A8C5PRS2_9ANUR</name>
<feature type="transmembrane region" description="Helical" evidence="12">
    <location>
        <begin position="524"/>
        <end position="546"/>
    </location>
</feature>
<dbReference type="EC" id="2.3.1.225" evidence="12"/>